<evidence type="ECO:0000313" key="3">
    <source>
        <dbReference type="Proteomes" id="UP000193834"/>
    </source>
</evidence>
<proteinExistence type="predicted"/>
<name>A0A1X7LCF0_9BACL</name>
<dbReference type="InterPro" id="IPR036634">
    <property type="entry name" value="PRD_sf"/>
</dbReference>
<dbReference type="STRING" id="1852522.SAMN06295960_3254"/>
<dbReference type="InterPro" id="IPR011608">
    <property type="entry name" value="PRD"/>
</dbReference>
<keyword evidence="3" id="KW-1185">Reference proteome</keyword>
<protein>
    <submittedName>
        <fullName evidence="2">PRD domain-containing protein</fullName>
    </submittedName>
</protein>
<dbReference type="EMBL" id="FXAZ01000004">
    <property type="protein sequence ID" value="SMG51360.1"/>
    <property type="molecule type" value="Genomic_DNA"/>
</dbReference>
<sequence length="118" mass="13626">MLSKRIELMYASQQMDSQTYEQLPSLLEDIEQKLGVKLEDDNAGAFVTHLIKAIQRTKEGRAIVEDPTVIELTKEKRKLFDWGMDCLRPYTSDPQTIEGEVVYLVAYFEMILGEEFTC</sequence>
<feature type="domain" description="PRD" evidence="1">
    <location>
        <begin position="14"/>
        <end position="118"/>
    </location>
</feature>
<dbReference type="GO" id="GO:0006355">
    <property type="term" value="P:regulation of DNA-templated transcription"/>
    <property type="evidence" value="ECO:0007669"/>
    <property type="project" value="InterPro"/>
</dbReference>
<dbReference type="RefSeq" id="WP_085495786.1">
    <property type="nucleotide sequence ID" value="NZ_FXAZ01000004.1"/>
</dbReference>
<dbReference type="PROSITE" id="PS51372">
    <property type="entry name" value="PRD_2"/>
    <property type="match status" value="1"/>
</dbReference>
<evidence type="ECO:0000259" key="1">
    <source>
        <dbReference type="PROSITE" id="PS51372"/>
    </source>
</evidence>
<dbReference type="Proteomes" id="UP000193834">
    <property type="component" value="Unassembled WGS sequence"/>
</dbReference>
<dbReference type="OrthoDB" id="2875478at2"/>
<dbReference type="Gene3D" id="1.10.1790.10">
    <property type="entry name" value="PRD domain"/>
    <property type="match status" value="1"/>
</dbReference>
<gene>
    <name evidence="2" type="ORF">SAMN06295960_3254</name>
</gene>
<dbReference type="Pfam" id="PF00874">
    <property type="entry name" value="PRD"/>
    <property type="match status" value="1"/>
</dbReference>
<reference evidence="2 3" key="1">
    <citation type="submission" date="2017-04" db="EMBL/GenBank/DDBJ databases">
        <authorList>
            <person name="Afonso C.L."/>
            <person name="Miller P.J."/>
            <person name="Scott M.A."/>
            <person name="Spackman E."/>
            <person name="Goraichik I."/>
            <person name="Dimitrov K.M."/>
            <person name="Suarez D.L."/>
            <person name="Swayne D.E."/>
        </authorList>
    </citation>
    <scope>NUCLEOTIDE SEQUENCE [LARGE SCALE GENOMIC DNA]</scope>
    <source>
        <strain evidence="2 3">11</strain>
    </source>
</reference>
<accession>A0A1X7LCF0</accession>
<evidence type="ECO:0000313" key="2">
    <source>
        <dbReference type="EMBL" id="SMG51360.1"/>
    </source>
</evidence>
<dbReference type="AlphaFoldDB" id="A0A1X7LCF0"/>
<dbReference type="SUPFAM" id="SSF63520">
    <property type="entry name" value="PTS-regulatory domain, PRD"/>
    <property type="match status" value="1"/>
</dbReference>
<organism evidence="2 3">
    <name type="scientific">Paenibacillus aquistagni</name>
    <dbReference type="NCBI Taxonomy" id="1852522"/>
    <lineage>
        <taxon>Bacteria</taxon>
        <taxon>Bacillati</taxon>
        <taxon>Bacillota</taxon>
        <taxon>Bacilli</taxon>
        <taxon>Bacillales</taxon>
        <taxon>Paenibacillaceae</taxon>
        <taxon>Paenibacillus</taxon>
    </lineage>
</organism>